<organism evidence="9 10">
    <name type="scientific">Hibiscus sabdariffa</name>
    <name type="common">roselle</name>
    <dbReference type="NCBI Taxonomy" id="183260"/>
    <lineage>
        <taxon>Eukaryota</taxon>
        <taxon>Viridiplantae</taxon>
        <taxon>Streptophyta</taxon>
        <taxon>Embryophyta</taxon>
        <taxon>Tracheophyta</taxon>
        <taxon>Spermatophyta</taxon>
        <taxon>Magnoliopsida</taxon>
        <taxon>eudicotyledons</taxon>
        <taxon>Gunneridae</taxon>
        <taxon>Pentapetalae</taxon>
        <taxon>rosids</taxon>
        <taxon>malvids</taxon>
        <taxon>Malvales</taxon>
        <taxon>Malvaceae</taxon>
        <taxon>Malvoideae</taxon>
        <taxon>Hibiscus</taxon>
    </lineage>
</organism>
<sequence length="481" mass="52987">MNRNLEIQRGFNSSAGDPAGNSQKMTISMQNSISFPEFINKLLKHGLVGKNIVSNKSVAKVSEEFATDDAIESPTSGAPTKKISQYKYYFNIGSVESFEEKLEEVRELLGTDPNNHVPVAYASEVNWFQELMRFGPTLLLPGTFWFMGGGGRLQSGFGISCPGGGGGHETSNIGKARITKMDKNAKDKSPEKYEELGAKIPKGALLICPPGTGNTLLAKATAAAGESGYLSFLCLDRNLWKGKKKGSWSGAFSGGNSERESTLNQLLVEMDGLGTTSGVVLAGTNRPDILDRALWRPEHAEPLLKVTIAPRGTAALGFQRYVPNENLLMTREQLFDVTCMTLGFVGQDINWRESNQDDLCSGGSVGFQMSDKVGLISIPRTEDGLEMTKPYSSKTGAMIDGEVRVWVAKAYERTVQLIEEHKEHVARITELLLGKEVLHHEDLVQELGERPFKSSEPTNYDRFKQGFQDKTRKPRRLKRAR</sequence>
<feature type="compositionally biased region" description="Basic residues" evidence="7">
    <location>
        <begin position="472"/>
        <end position="481"/>
    </location>
</feature>
<dbReference type="SUPFAM" id="SSF52540">
    <property type="entry name" value="P-loop containing nucleoside triphosphate hydrolases"/>
    <property type="match status" value="1"/>
</dbReference>
<keyword evidence="10" id="KW-1185">Reference proteome</keyword>
<evidence type="ECO:0000313" key="9">
    <source>
        <dbReference type="EMBL" id="KAK9010222.1"/>
    </source>
</evidence>
<dbReference type="InterPro" id="IPR000642">
    <property type="entry name" value="Peptidase_M41"/>
</dbReference>
<dbReference type="Gene3D" id="3.40.1690.20">
    <property type="match status" value="1"/>
</dbReference>
<dbReference type="InterPro" id="IPR037219">
    <property type="entry name" value="Peptidase_M41-like"/>
</dbReference>
<reference evidence="9 10" key="1">
    <citation type="journal article" date="2024" name="G3 (Bethesda)">
        <title>Genome assembly of Hibiscus sabdariffa L. provides insights into metabolisms of medicinal natural products.</title>
        <authorList>
            <person name="Kim T."/>
        </authorList>
    </citation>
    <scope>NUCLEOTIDE SEQUENCE [LARGE SCALE GENOMIC DNA]</scope>
    <source>
        <strain evidence="9">TK-2024</strain>
        <tissue evidence="9">Old leaves</tissue>
    </source>
</reference>
<keyword evidence="6" id="KW-0482">Metalloprotease</keyword>
<dbReference type="Proteomes" id="UP001396334">
    <property type="component" value="Unassembled WGS sequence"/>
</dbReference>
<dbReference type="EMBL" id="JBBPBN010000024">
    <property type="protein sequence ID" value="KAK9010222.1"/>
    <property type="molecule type" value="Genomic_DNA"/>
</dbReference>
<evidence type="ECO:0000256" key="4">
    <source>
        <dbReference type="ARBA" id="ARBA00022833"/>
    </source>
</evidence>
<dbReference type="Pfam" id="PF01434">
    <property type="entry name" value="Peptidase_M41"/>
    <property type="match status" value="1"/>
</dbReference>
<evidence type="ECO:0000256" key="7">
    <source>
        <dbReference type="SAM" id="MobiDB-lite"/>
    </source>
</evidence>
<evidence type="ECO:0000256" key="2">
    <source>
        <dbReference type="ARBA" id="ARBA00022723"/>
    </source>
</evidence>
<dbReference type="InterPro" id="IPR027417">
    <property type="entry name" value="P-loop_NTPase"/>
</dbReference>
<evidence type="ECO:0000313" key="10">
    <source>
        <dbReference type="Proteomes" id="UP001396334"/>
    </source>
</evidence>
<keyword evidence="4" id="KW-0862">Zinc</keyword>
<dbReference type="Gene3D" id="3.40.50.300">
    <property type="entry name" value="P-loop containing nucleotide triphosphate hydrolases"/>
    <property type="match status" value="2"/>
</dbReference>
<keyword evidence="6" id="KW-0378">Hydrolase</keyword>
<keyword evidence="2" id="KW-0479">Metal-binding</keyword>
<comment type="caution">
    <text evidence="9">The sequence shown here is derived from an EMBL/GenBank/DDBJ whole genome shotgun (WGS) entry which is preliminary data.</text>
</comment>
<accession>A0ABR2RC15</accession>
<keyword evidence="5" id="KW-0067">ATP-binding</keyword>
<comment type="cofactor">
    <cofactor evidence="1">
        <name>Zn(2+)</name>
        <dbReference type="ChEBI" id="CHEBI:29105"/>
    </cofactor>
</comment>
<dbReference type="Gene3D" id="1.20.58.760">
    <property type="entry name" value="Peptidase M41"/>
    <property type="match status" value="2"/>
</dbReference>
<dbReference type="PANTHER" id="PTHR43655">
    <property type="entry name" value="ATP-DEPENDENT PROTEASE"/>
    <property type="match status" value="1"/>
</dbReference>
<feature type="domain" description="Peptidase M41" evidence="8">
    <location>
        <begin position="298"/>
        <end position="444"/>
    </location>
</feature>
<feature type="region of interest" description="Disordered" evidence="7">
    <location>
        <begin position="448"/>
        <end position="481"/>
    </location>
</feature>
<name>A0ABR2RC15_9ROSI</name>
<dbReference type="SUPFAM" id="SSF140990">
    <property type="entry name" value="FtsH protease domain-like"/>
    <property type="match status" value="1"/>
</dbReference>
<feature type="compositionally biased region" description="Basic and acidic residues" evidence="7">
    <location>
        <begin position="448"/>
        <end position="471"/>
    </location>
</feature>
<feature type="region of interest" description="Disordered" evidence="7">
    <location>
        <begin position="1"/>
        <end position="24"/>
    </location>
</feature>
<evidence type="ECO:0000259" key="8">
    <source>
        <dbReference type="Pfam" id="PF01434"/>
    </source>
</evidence>
<proteinExistence type="predicted"/>
<keyword evidence="6" id="KW-0645">Protease</keyword>
<evidence type="ECO:0000256" key="6">
    <source>
        <dbReference type="ARBA" id="ARBA00023049"/>
    </source>
</evidence>
<evidence type="ECO:0000256" key="3">
    <source>
        <dbReference type="ARBA" id="ARBA00022741"/>
    </source>
</evidence>
<gene>
    <name evidence="9" type="ORF">V6N11_036735</name>
</gene>
<dbReference type="InterPro" id="IPR050928">
    <property type="entry name" value="ATP-dep_Zn_Metalloprotease"/>
</dbReference>
<keyword evidence="3" id="KW-0547">Nucleotide-binding</keyword>
<protein>
    <recommendedName>
        <fullName evidence="8">Peptidase M41 domain-containing protein</fullName>
    </recommendedName>
</protein>
<evidence type="ECO:0000256" key="1">
    <source>
        <dbReference type="ARBA" id="ARBA00001947"/>
    </source>
</evidence>
<evidence type="ECO:0000256" key="5">
    <source>
        <dbReference type="ARBA" id="ARBA00022840"/>
    </source>
</evidence>
<dbReference type="PANTHER" id="PTHR43655:SF2">
    <property type="entry name" value="AFG3 LIKE MATRIX AAA PEPTIDASE SUBUNIT 2, ISOFORM A"/>
    <property type="match status" value="1"/>
</dbReference>